<accession>A0ABW2C6G7</accession>
<dbReference type="InterPro" id="IPR013766">
    <property type="entry name" value="Thioredoxin_domain"/>
</dbReference>
<name>A0ABW2C6G7_9PSEU</name>
<feature type="domain" description="Thioredoxin" evidence="3">
    <location>
        <begin position="71"/>
        <end position="208"/>
    </location>
</feature>
<dbReference type="Pfam" id="PF00578">
    <property type="entry name" value="AhpC-TSA"/>
    <property type="match status" value="1"/>
</dbReference>
<evidence type="ECO:0000313" key="5">
    <source>
        <dbReference type="Proteomes" id="UP001596337"/>
    </source>
</evidence>
<reference evidence="5" key="1">
    <citation type="journal article" date="2019" name="Int. J. Syst. Evol. Microbiol.">
        <title>The Global Catalogue of Microorganisms (GCM) 10K type strain sequencing project: providing services to taxonomists for standard genome sequencing and annotation.</title>
        <authorList>
            <consortium name="The Broad Institute Genomics Platform"/>
            <consortium name="The Broad Institute Genome Sequencing Center for Infectious Disease"/>
            <person name="Wu L."/>
            <person name="Ma J."/>
        </authorList>
    </citation>
    <scope>NUCLEOTIDE SEQUENCE [LARGE SCALE GENOMIC DNA]</scope>
    <source>
        <strain evidence="5">KCTC 32255</strain>
    </source>
</reference>
<proteinExistence type="predicted"/>
<dbReference type="PANTHER" id="PTHR42852:SF17">
    <property type="entry name" value="THIOREDOXIN-LIKE PROTEIN HI_1115"/>
    <property type="match status" value="1"/>
</dbReference>
<evidence type="ECO:0000256" key="2">
    <source>
        <dbReference type="SAM" id="SignalP"/>
    </source>
</evidence>
<gene>
    <name evidence="4" type="ORF">ACFQGD_24975</name>
</gene>
<feature type="compositionally biased region" description="Basic and acidic residues" evidence="1">
    <location>
        <begin position="64"/>
        <end position="77"/>
    </location>
</feature>
<comment type="caution">
    <text evidence="4">The sequence shown here is derived from an EMBL/GenBank/DDBJ whole genome shotgun (WGS) entry which is preliminary data.</text>
</comment>
<dbReference type="InterPro" id="IPR036249">
    <property type="entry name" value="Thioredoxin-like_sf"/>
</dbReference>
<dbReference type="Proteomes" id="UP001596337">
    <property type="component" value="Unassembled WGS sequence"/>
</dbReference>
<dbReference type="Gene3D" id="3.40.30.10">
    <property type="entry name" value="Glutaredoxin"/>
    <property type="match status" value="1"/>
</dbReference>
<feature type="signal peptide" evidence="2">
    <location>
        <begin position="1"/>
        <end position="27"/>
    </location>
</feature>
<dbReference type="InterPro" id="IPR050553">
    <property type="entry name" value="Thioredoxin_ResA/DsbE_sf"/>
</dbReference>
<protein>
    <submittedName>
        <fullName evidence="4">Redoxin domain-containing protein</fullName>
    </submittedName>
</protein>
<evidence type="ECO:0000313" key="4">
    <source>
        <dbReference type="EMBL" id="MFC6870394.1"/>
    </source>
</evidence>
<dbReference type="EMBL" id="JBHSXX010000001">
    <property type="protein sequence ID" value="MFC6870394.1"/>
    <property type="molecule type" value="Genomic_DNA"/>
</dbReference>
<dbReference type="PROSITE" id="PS51257">
    <property type="entry name" value="PROKAR_LIPOPROTEIN"/>
    <property type="match status" value="1"/>
</dbReference>
<dbReference type="PROSITE" id="PS51352">
    <property type="entry name" value="THIOREDOXIN_2"/>
    <property type="match status" value="1"/>
</dbReference>
<feature type="chain" id="PRO_5045221244" evidence="2">
    <location>
        <begin position="28"/>
        <end position="208"/>
    </location>
</feature>
<sequence length="208" mass="21296">MNASARTIGQVLLAAALLLVSACGSGAGDTTSGTGDTTSRAGDTTSATGDTTSRAGDTSATGKDTADKQAKSPAPEELRFTARTLDGATFNGTSLAGEPAVLWFWAPWCPNCQREAPTIADAEDKHGEQVTFVGVAARDEVSAMKDFATKYGIDDFTNLNDANAAVWARFGVTYQPAFAFIGADGSVDVVKGSLSAADLDARLSAMAG</sequence>
<feature type="region of interest" description="Disordered" evidence="1">
    <location>
        <begin position="26"/>
        <end position="77"/>
    </location>
</feature>
<dbReference type="PANTHER" id="PTHR42852">
    <property type="entry name" value="THIOL:DISULFIDE INTERCHANGE PROTEIN DSBE"/>
    <property type="match status" value="1"/>
</dbReference>
<organism evidence="4 5">
    <name type="scientific">Haloechinothrix salitolerans</name>
    <dbReference type="NCBI Taxonomy" id="926830"/>
    <lineage>
        <taxon>Bacteria</taxon>
        <taxon>Bacillati</taxon>
        <taxon>Actinomycetota</taxon>
        <taxon>Actinomycetes</taxon>
        <taxon>Pseudonocardiales</taxon>
        <taxon>Pseudonocardiaceae</taxon>
        <taxon>Haloechinothrix</taxon>
    </lineage>
</organism>
<keyword evidence="5" id="KW-1185">Reference proteome</keyword>
<evidence type="ECO:0000256" key="1">
    <source>
        <dbReference type="SAM" id="MobiDB-lite"/>
    </source>
</evidence>
<feature type="compositionally biased region" description="Low complexity" evidence="1">
    <location>
        <begin position="26"/>
        <end position="56"/>
    </location>
</feature>
<dbReference type="SUPFAM" id="SSF52833">
    <property type="entry name" value="Thioredoxin-like"/>
    <property type="match status" value="1"/>
</dbReference>
<dbReference type="RefSeq" id="WP_345395215.1">
    <property type="nucleotide sequence ID" value="NZ_BAABLA010000023.1"/>
</dbReference>
<keyword evidence="2" id="KW-0732">Signal</keyword>
<dbReference type="InterPro" id="IPR000866">
    <property type="entry name" value="AhpC/TSA"/>
</dbReference>
<evidence type="ECO:0000259" key="3">
    <source>
        <dbReference type="PROSITE" id="PS51352"/>
    </source>
</evidence>